<dbReference type="EMBL" id="NSNE01000009">
    <property type="protein sequence ID" value="RPM14355.1"/>
    <property type="molecule type" value="Genomic_DNA"/>
</dbReference>
<reference evidence="1 2" key="1">
    <citation type="submission" date="2017-08" db="EMBL/GenBank/DDBJ databases">
        <authorList>
            <person name="Feschi L."/>
            <person name="Jeukens J."/>
            <person name="Emond-Rheault J.-G."/>
            <person name="Kukavica-Ibrulj I."/>
            <person name="Boyle B."/>
            <person name="Levesque R.C."/>
        </authorList>
    </citation>
    <scope>NUCLEOTIDE SEQUENCE [LARGE SCALE GENOMIC DNA]</scope>
    <source>
        <strain evidence="1 2">PA-W36</strain>
    </source>
</reference>
<comment type="caution">
    <text evidence="1">The sequence shown here is derived from an EMBL/GenBank/DDBJ whole genome shotgun (WGS) entry which is preliminary data.</text>
</comment>
<organism evidence="1 2">
    <name type="scientific">Pseudomonas aeruginosa</name>
    <dbReference type="NCBI Taxonomy" id="287"/>
    <lineage>
        <taxon>Bacteria</taxon>
        <taxon>Pseudomonadati</taxon>
        <taxon>Pseudomonadota</taxon>
        <taxon>Gammaproteobacteria</taxon>
        <taxon>Pseudomonadales</taxon>
        <taxon>Pseudomonadaceae</taxon>
        <taxon>Pseudomonas</taxon>
    </lineage>
</organism>
<dbReference type="Proteomes" id="UP000284767">
    <property type="component" value="Unassembled WGS sequence"/>
</dbReference>
<reference evidence="1 2" key="2">
    <citation type="submission" date="2019-01" db="EMBL/GenBank/DDBJ databases">
        <title>The Pseudomonas aeruginosa pan-genome provides new insights on its population structure, horizontal gene transfer and pathogenicity.</title>
        <authorList>
            <person name="Freschi L."/>
            <person name="Vincent A.T."/>
            <person name="Jeukens J."/>
            <person name="Emond-Rheault J.-G."/>
            <person name="Kukavica-Ibrulj I."/>
            <person name="Dupont M.-J."/>
            <person name="Charette S.J."/>
            <person name="Boyle B."/>
            <person name="Levesque R.C."/>
        </authorList>
    </citation>
    <scope>NUCLEOTIDE SEQUENCE [LARGE SCALE GENOMIC DNA]</scope>
    <source>
        <strain evidence="1 2">PA-W36</strain>
    </source>
</reference>
<sequence>MIFLWISKRHGLCKQTRQRLGNRASHLSELPEVPSEHVVTACFPSLLQAFHPHHRTREPRHTDAAGGTTTLQG</sequence>
<name>A0A5K1SFU5_PSEAI</name>
<evidence type="ECO:0000313" key="1">
    <source>
        <dbReference type="EMBL" id="RPM14355.1"/>
    </source>
</evidence>
<gene>
    <name evidence="1" type="ORF">IPC1295_16910</name>
</gene>
<accession>A0A5K1SFU5</accession>
<evidence type="ECO:0000313" key="2">
    <source>
        <dbReference type="Proteomes" id="UP000284767"/>
    </source>
</evidence>
<proteinExistence type="predicted"/>
<dbReference type="AlphaFoldDB" id="A0A5K1SFU5"/>
<protein>
    <submittedName>
        <fullName evidence="1">Uncharacterized protein</fullName>
    </submittedName>
</protein>